<organism evidence="3 4">
    <name type="scientific">Spongiactinospora gelatinilytica</name>
    <dbReference type="NCBI Taxonomy" id="2666298"/>
    <lineage>
        <taxon>Bacteria</taxon>
        <taxon>Bacillati</taxon>
        <taxon>Actinomycetota</taxon>
        <taxon>Actinomycetes</taxon>
        <taxon>Streptosporangiales</taxon>
        <taxon>Streptosporangiaceae</taxon>
        <taxon>Spongiactinospora</taxon>
    </lineage>
</organism>
<keyword evidence="2" id="KW-0472">Membrane</keyword>
<feature type="transmembrane region" description="Helical" evidence="2">
    <location>
        <begin position="96"/>
        <end position="116"/>
    </location>
</feature>
<keyword evidence="4" id="KW-1185">Reference proteome</keyword>
<dbReference type="AlphaFoldDB" id="A0A2W2FJS5"/>
<proteinExistence type="predicted"/>
<evidence type="ECO:0000256" key="2">
    <source>
        <dbReference type="SAM" id="Phobius"/>
    </source>
</evidence>
<feature type="transmembrane region" description="Helical" evidence="2">
    <location>
        <begin position="194"/>
        <end position="215"/>
    </location>
</feature>
<evidence type="ECO:0000313" key="4">
    <source>
        <dbReference type="Proteomes" id="UP000248544"/>
    </source>
</evidence>
<comment type="caution">
    <text evidence="3">The sequence shown here is derived from an EMBL/GenBank/DDBJ whole genome shotgun (WGS) entry which is preliminary data.</text>
</comment>
<dbReference type="RefSeq" id="WP_111171522.1">
    <property type="nucleotide sequence ID" value="NZ_POUA01000454.1"/>
</dbReference>
<reference evidence="3 4" key="1">
    <citation type="submission" date="2018-01" db="EMBL/GenBank/DDBJ databases">
        <title>Draft genome sequence of Sphaerisporangium sp. 7K107.</title>
        <authorList>
            <person name="Sahin N."/>
            <person name="Saygin H."/>
            <person name="Ay H."/>
        </authorList>
    </citation>
    <scope>NUCLEOTIDE SEQUENCE [LARGE SCALE GENOMIC DNA]</scope>
    <source>
        <strain evidence="3 4">7K107</strain>
    </source>
</reference>
<feature type="transmembrane region" description="Helical" evidence="2">
    <location>
        <begin position="54"/>
        <end position="76"/>
    </location>
</feature>
<evidence type="ECO:0008006" key="5">
    <source>
        <dbReference type="Google" id="ProtNLM"/>
    </source>
</evidence>
<accession>A0A2W2FJS5</accession>
<feature type="transmembrane region" description="Helical" evidence="2">
    <location>
        <begin position="122"/>
        <end position="140"/>
    </location>
</feature>
<dbReference type="InterPro" id="IPR018750">
    <property type="entry name" value="DUF2306_membrane"/>
</dbReference>
<keyword evidence="2" id="KW-1133">Transmembrane helix</keyword>
<feature type="transmembrane region" description="Helical" evidence="2">
    <location>
        <begin position="14"/>
        <end position="34"/>
    </location>
</feature>
<sequence length="247" mass="27357">MTTTLISRTARRRWWWALWGLMAVLAVGIAAYAVPPYLTGDPADSALPLRPDVALHYLSLVVHAVPGGLVLIIGPLQFMTRLRVSNPKVHRVLGRIYMISIVAGSIAAIVAATYSLDGFPSQVAFYLLTAAWLYTVGKAYQAIRRGEVQLHRIWMIRNYALTFAAVTLRIYLIIGMAVRASVADLAFEDVYTTSVWASILINVVVAEYFIIHRTLMPLARRRQRRDSAPAAQNTEEDAVPTHAGKKG</sequence>
<keyword evidence="2" id="KW-0812">Transmembrane</keyword>
<feature type="region of interest" description="Disordered" evidence="1">
    <location>
        <begin position="226"/>
        <end position="247"/>
    </location>
</feature>
<name>A0A2W2FJS5_9ACTN</name>
<dbReference type="EMBL" id="POUA01000454">
    <property type="protein sequence ID" value="PZG25590.1"/>
    <property type="molecule type" value="Genomic_DNA"/>
</dbReference>
<dbReference type="Pfam" id="PF10067">
    <property type="entry name" value="DUF2306"/>
    <property type="match status" value="1"/>
</dbReference>
<gene>
    <name evidence="3" type="ORF">C1I98_34490</name>
</gene>
<protein>
    <recommendedName>
        <fullName evidence="5">DUF2306 domain-containing protein</fullName>
    </recommendedName>
</protein>
<dbReference type="Proteomes" id="UP000248544">
    <property type="component" value="Unassembled WGS sequence"/>
</dbReference>
<feature type="transmembrane region" description="Helical" evidence="2">
    <location>
        <begin position="161"/>
        <end position="182"/>
    </location>
</feature>
<evidence type="ECO:0000256" key="1">
    <source>
        <dbReference type="SAM" id="MobiDB-lite"/>
    </source>
</evidence>
<evidence type="ECO:0000313" key="3">
    <source>
        <dbReference type="EMBL" id="PZG25590.1"/>
    </source>
</evidence>